<organism evidence="1 2">
    <name type="scientific">Streptomyces lunaelactis</name>
    <dbReference type="NCBI Taxonomy" id="1535768"/>
    <lineage>
        <taxon>Bacteria</taxon>
        <taxon>Bacillati</taxon>
        <taxon>Actinomycetota</taxon>
        <taxon>Actinomycetes</taxon>
        <taxon>Kitasatosporales</taxon>
        <taxon>Streptomycetaceae</taxon>
        <taxon>Streptomyces</taxon>
    </lineage>
</organism>
<evidence type="ECO:0000313" key="1">
    <source>
        <dbReference type="EMBL" id="AVZ76895.1"/>
    </source>
</evidence>
<accession>A0A2R4TCP3</accession>
<gene>
    <name evidence="1" type="ORF">SLUN_36645</name>
</gene>
<sequence>MWASLVQANELLFRPGGHDHPSTVIYSPDTAAFDDDPDRLRGIARALYALKGTGQEDAELAAFSRTLASEMEYEMRMRVPQSLAGDAEVYCTDIIVSRRHLPDGVLRSPLFPLIIHPEKTAMTMMLPSRYWPNELIETERPPA</sequence>
<dbReference type="Proteomes" id="UP000244201">
    <property type="component" value="Chromosome"/>
</dbReference>
<keyword evidence="2" id="KW-1185">Reference proteome</keyword>
<protein>
    <submittedName>
        <fullName evidence="1">Uncharacterized protein</fullName>
    </submittedName>
</protein>
<name>A0A2R4TCP3_9ACTN</name>
<reference evidence="1 2" key="1">
    <citation type="submission" date="2018-01" db="EMBL/GenBank/DDBJ databases">
        <title>Complete genome sequence of Streptomyces lunaelactis MM109T, a Ferroverdin A producer isolated from cave moonmilk deposits.</title>
        <authorList>
            <person name="Naome A."/>
            <person name="Martinet L."/>
            <person name="Maciejewska M."/>
            <person name="Anderssen S."/>
            <person name="Adam D."/>
            <person name="Tenconi E."/>
            <person name="Deflandre B."/>
            <person name="Arguelles-Arias A."/>
            <person name="Calusinska M."/>
            <person name="Copieters W."/>
            <person name="Karim L."/>
            <person name="Hanikenne M."/>
            <person name="Baurain D."/>
            <person name="van Wezel G."/>
            <person name="Smargiasso N."/>
            <person name="de Pauw E."/>
            <person name="Delfosse P."/>
            <person name="Rigali S."/>
        </authorList>
    </citation>
    <scope>NUCLEOTIDE SEQUENCE [LARGE SCALE GENOMIC DNA]</scope>
    <source>
        <strain evidence="1 2">MM109</strain>
    </source>
</reference>
<dbReference type="AlphaFoldDB" id="A0A2R4TCP3"/>
<dbReference type="KEGG" id="slk:SLUN_36645"/>
<dbReference type="EMBL" id="CP026304">
    <property type="protein sequence ID" value="AVZ76895.1"/>
    <property type="molecule type" value="Genomic_DNA"/>
</dbReference>
<proteinExistence type="predicted"/>
<evidence type="ECO:0000313" key="2">
    <source>
        <dbReference type="Proteomes" id="UP000244201"/>
    </source>
</evidence>